<reference evidence="3 4" key="1">
    <citation type="journal article" date="2024" name="Plant J.">
        <title>Genome sequences and population genomics reveal climatic adaptation and genomic divergence between two closely related sweetgum species.</title>
        <authorList>
            <person name="Xu W.Q."/>
            <person name="Ren C.Q."/>
            <person name="Zhang X.Y."/>
            <person name="Comes H.P."/>
            <person name="Liu X.H."/>
            <person name="Li Y.G."/>
            <person name="Kettle C.J."/>
            <person name="Jalonen R."/>
            <person name="Gaisberger H."/>
            <person name="Ma Y.Z."/>
            <person name="Qiu Y.X."/>
        </authorList>
    </citation>
    <scope>NUCLEOTIDE SEQUENCE [LARGE SCALE GENOMIC DNA]</scope>
    <source>
        <strain evidence="3">Hangzhou</strain>
    </source>
</reference>
<evidence type="ECO:0000256" key="1">
    <source>
        <dbReference type="SAM" id="Coils"/>
    </source>
</evidence>
<keyword evidence="4" id="KW-1185">Reference proteome</keyword>
<organism evidence="3 4">
    <name type="scientific">Liquidambar formosana</name>
    <name type="common">Formosan gum</name>
    <dbReference type="NCBI Taxonomy" id="63359"/>
    <lineage>
        <taxon>Eukaryota</taxon>
        <taxon>Viridiplantae</taxon>
        <taxon>Streptophyta</taxon>
        <taxon>Embryophyta</taxon>
        <taxon>Tracheophyta</taxon>
        <taxon>Spermatophyta</taxon>
        <taxon>Magnoliopsida</taxon>
        <taxon>eudicotyledons</taxon>
        <taxon>Gunneridae</taxon>
        <taxon>Pentapetalae</taxon>
        <taxon>Saxifragales</taxon>
        <taxon>Altingiaceae</taxon>
        <taxon>Liquidambar</taxon>
    </lineage>
</organism>
<comment type="caution">
    <text evidence="3">The sequence shown here is derived from an EMBL/GenBank/DDBJ whole genome shotgun (WGS) entry which is preliminary data.</text>
</comment>
<protein>
    <submittedName>
        <fullName evidence="3">Uncharacterized protein</fullName>
    </submittedName>
</protein>
<evidence type="ECO:0000256" key="2">
    <source>
        <dbReference type="SAM" id="MobiDB-lite"/>
    </source>
</evidence>
<feature type="region of interest" description="Disordered" evidence="2">
    <location>
        <begin position="47"/>
        <end position="114"/>
    </location>
</feature>
<dbReference type="EMBL" id="JBBPBK010000001">
    <property type="protein sequence ID" value="KAK9292200.1"/>
    <property type="molecule type" value="Genomic_DNA"/>
</dbReference>
<feature type="coiled-coil region" evidence="1">
    <location>
        <begin position="2"/>
        <end position="29"/>
    </location>
</feature>
<keyword evidence="1" id="KW-0175">Coiled coil</keyword>
<proteinExistence type="predicted"/>
<name>A0AAP0S712_LIQFO</name>
<feature type="compositionally biased region" description="Polar residues" evidence="2">
    <location>
        <begin position="145"/>
        <end position="177"/>
    </location>
</feature>
<feature type="compositionally biased region" description="Low complexity" evidence="2">
    <location>
        <begin position="85"/>
        <end position="95"/>
    </location>
</feature>
<feature type="region of interest" description="Disordered" evidence="2">
    <location>
        <begin position="142"/>
        <end position="177"/>
    </location>
</feature>
<feature type="compositionally biased region" description="Basic and acidic residues" evidence="2">
    <location>
        <begin position="47"/>
        <end position="60"/>
    </location>
</feature>
<gene>
    <name evidence="3" type="ORF">L1049_020162</name>
</gene>
<evidence type="ECO:0000313" key="3">
    <source>
        <dbReference type="EMBL" id="KAK9292200.1"/>
    </source>
</evidence>
<dbReference type="AlphaFoldDB" id="A0AAP0S712"/>
<evidence type="ECO:0000313" key="4">
    <source>
        <dbReference type="Proteomes" id="UP001415857"/>
    </source>
</evidence>
<accession>A0AAP0S712</accession>
<feature type="compositionally biased region" description="Low complexity" evidence="2">
    <location>
        <begin position="102"/>
        <end position="114"/>
    </location>
</feature>
<sequence length="195" mass="22169">MIAKLEEEMREAEEECQKVGNQIHKAEFLLCENKRLFSATYGLVEDERKTPRSPKEDFREVVGTPRTSEKAIRRNRSNSLPRFMTSTAASRQRQSAAEREIGGSSRTMTSGTRSSIQFLGSQSLSYSDLRFKAILRNSTKKSRYGETNTPLTESPRCSGSELRTTSMPRSKVVTSSNPNLRVTLSRHRRRMSDLI</sequence>
<dbReference type="Proteomes" id="UP001415857">
    <property type="component" value="Unassembled WGS sequence"/>
</dbReference>